<feature type="compositionally biased region" description="Basic and acidic residues" evidence="5">
    <location>
        <begin position="1696"/>
        <end position="1705"/>
    </location>
</feature>
<organism evidence="7 8">
    <name type="scientific">Scytonema millei VB511283</name>
    <dbReference type="NCBI Taxonomy" id="1245923"/>
    <lineage>
        <taxon>Bacteria</taxon>
        <taxon>Bacillati</taxon>
        <taxon>Cyanobacteriota</taxon>
        <taxon>Cyanophyceae</taxon>
        <taxon>Nostocales</taxon>
        <taxon>Scytonemataceae</taxon>
        <taxon>Scytonema</taxon>
    </lineage>
</organism>
<dbReference type="Gene3D" id="2.30.38.10">
    <property type="entry name" value="Luciferase, Domain 3"/>
    <property type="match status" value="1"/>
</dbReference>
<dbReference type="PROSITE" id="PS50075">
    <property type="entry name" value="CARRIER"/>
    <property type="match status" value="1"/>
</dbReference>
<dbReference type="InterPro" id="IPR001242">
    <property type="entry name" value="Condensation_dom"/>
</dbReference>
<dbReference type="CDD" id="cd19531">
    <property type="entry name" value="LCL_NRPS-like"/>
    <property type="match status" value="1"/>
</dbReference>
<dbReference type="InterPro" id="IPR036736">
    <property type="entry name" value="ACP-like_sf"/>
</dbReference>
<dbReference type="SUPFAM" id="SSF56801">
    <property type="entry name" value="Acetyl-CoA synthetase-like"/>
    <property type="match status" value="1"/>
</dbReference>
<dbReference type="FunFam" id="1.10.1200.10:FF:000005">
    <property type="entry name" value="Nonribosomal peptide synthetase 1"/>
    <property type="match status" value="1"/>
</dbReference>
<dbReference type="InterPro" id="IPR044894">
    <property type="entry name" value="TubC_N_sf"/>
</dbReference>
<keyword evidence="4" id="KW-0677">Repeat</keyword>
<dbReference type="InterPro" id="IPR010071">
    <property type="entry name" value="AA_adenyl_dom"/>
</dbReference>
<dbReference type="GO" id="GO:0008610">
    <property type="term" value="P:lipid biosynthetic process"/>
    <property type="evidence" value="ECO:0007669"/>
    <property type="project" value="UniProtKB-ARBA"/>
</dbReference>
<dbReference type="GO" id="GO:0009403">
    <property type="term" value="P:toxin biosynthetic process"/>
    <property type="evidence" value="ECO:0007669"/>
    <property type="project" value="UniProtKB-ARBA"/>
</dbReference>
<dbReference type="SUPFAM" id="SSF52777">
    <property type="entry name" value="CoA-dependent acyltransferases"/>
    <property type="match status" value="2"/>
</dbReference>
<keyword evidence="8" id="KW-1185">Reference proteome</keyword>
<dbReference type="GO" id="GO:0005829">
    <property type="term" value="C:cytosol"/>
    <property type="evidence" value="ECO:0007669"/>
    <property type="project" value="TreeGrafter"/>
</dbReference>
<comment type="cofactor">
    <cofactor evidence="1">
        <name>pantetheine 4'-phosphate</name>
        <dbReference type="ChEBI" id="CHEBI:47942"/>
    </cofactor>
</comment>
<evidence type="ECO:0000256" key="3">
    <source>
        <dbReference type="ARBA" id="ARBA00022553"/>
    </source>
</evidence>
<dbReference type="FunFam" id="3.40.50.980:FF:000001">
    <property type="entry name" value="Non-ribosomal peptide synthetase"/>
    <property type="match status" value="1"/>
</dbReference>
<dbReference type="InterPro" id="IPR045851">
    <property type="entry name" value="AMP-bd_C_sf"/>
</dbReference>
<dbReference type="Pfam" id="PF00668">
    <property type="entry name" value="Condensation"/>
    <property type="match status" value="1"/>
</dbReference>
<dbReference type="RefSeq" id="WP_039716785.1">
    <property type="nucleotide sequence ID" value="NZ_JTJC03000002.1"/>
</dbReference>
<dbReference type="InterPro" id="IPR000873">
    <property type="entry name" value="AMP-dep_synth/lig_dom"/>
</dbReference>
<evidence type="ECO:0000256" key="5">
    <source>
        <dbReference type="SAM" id="MobiDB-lite"/>
    </source>
</evidence>
<dbReference type="Gene3D" id="3.30.559.30">
    <property type="entry name" value="Nonribosomal peptide synthetase, condensation domain"/>
    <property type="match status" value="1"/>
</dbReference>
<dbReference type="PROSITE" id="PS00012">
    <property type="entry name" value="PHOSPHOPANTETHEINE"/>
    <property type="match status" value="1"/>
</dbReference>
<dbReference type="Pfam" id="PF08242">
    <property type="entry name" value="Methyltransf_12"/>
    <property type="match status" value="1"/>
</dbReference>
<dbReference type="PANTHER" id="PTHR45527:SF1">
    <property type="entry name" value="FATTY ACID SYNTHASE"/>
    <property type="match status" value="1"/>
</dbReference>
<dbReference type="Proteomes" id="UP000031532">
    <property type="component" value="Unassembled WGS sequence"/>
</dbReference>
<dbReference type="PROSITE" id="PS00455">
    <property type="entry name" value="AMP_BINDING"/>
    <property type="match status" value="1"/>
</dbReference>
<feature type="region of interest" description="Disordered" evidence="5">
    <location>
        <begin position="1672"/>
        <end position="1705"/>
    </location>
</feature>
<dbReference type="InterPro" id="IPR013217">
    <property type="entry name" value="Methyltransf_12"/>
</dbReference>
<feature type="domain" description="Carrier" evidence="6">
    <location>
        <begin position="1596"/>
        <end position="1671"/>
    </location>
</feature>
<comment type="caution">
    <text evidence="7">The sequence shown here is derived from an EMBL/GenBank/DDBJ whole genome shotgun (WGS) entry which is preliminary data.</text>
</comment>
<evidence type="ECO:0000256" key="4">
    <source>
        <dbReference type="ARBA" id="ARBA00022737"/>
    </source>
</evidence>
<accession>A0A9X5E5P1</accession>
<dbReference type="InterPro" id="IPR006162">
    <property type="entry name" value="Ppantetheine_attach_site"/>
</dbReference>
<dbReference type="Gene3D" id="3.40.50.150">
    <property type="entry name" value="Vaccinia Virus protein VP39"/>
    <property type="match status" value="1"/>
</dbReference>
<dbReference type="Gene3D" id="3.30.300.30">
    <property type="match status" value="2"/>
</dbReference>
<dbReference type="OrthoDB" id="9757538at2"/>
<dbReference type="InterPro" id="IPR020845">
    <property type="entry name" value="AMP-binding_CS"/>
</dbReference>
<keyword evidence="2" id="KW-0596">Phosphopantetheine</keyword>
<dbReference type="EMBL" id="JTJC03000002">
    <property type="protein sequence ID" value="NHC34669.1"/>
    <property type="molecule type" value="Genomic_DNA"/>
</dbReference>
<keyword evidence="3" id="KW-0597">Phosphoprotein</keyword>
<dbReference type="FunFam" id="3.40.50.12780:FF:000012">
    <property type="entry name" value="Non-ribosomal peptide synthetase"/>
    <property type="match status" value="1"/>
</dbReference>
<evidence type="ECO:0000256" key="2">
    <source>
        <dbReference type="ARBA" id="ARBA00022450"/>
    </source>
</evidence>
<dbReference type="InterPro" id="IPR029058">
    <property type="entry name" value="AB_hydrolase_fold"/>
</dbReference>
<evidence type="ECO:0000313" key="7">
    <source>
        <dbReference type="EMBL" id="NHC34669.1"/>
    </source>
</evidence>
<dbReference type="InterPro" id="IPR023213">
    <property type="entry name" value="CAT-like_dom_sf"/>
</dbReference>
<dbReference type="GO" id="GO:0031177">
    <property type="term" value="F:phosphopantetheine binding"/>
    <property type="evidence" value="ECO:0007669"/>
    <property type="project" value="InterPro"/>
</dbReference>
<dbReference type="SUPFAM" id="SSF53335">
    <property type="entry name" value="S-adenosyl-L-methionine-dependent methyltransferases"/>
    <property type="match status" value="1"/>
</dbReference>
<dbReference type="Gene3D" id="3.30.559.10">
    <property type="entry name" value="Chloramphenicol acetyltransferase-like domain"/>
    <property type="match status" value="1"/>
</dbReference>
<dbReference type="InterPro" id="IPR020806">
    <property type="entry name" value="PKS_PP-bd"/>
</dbReference>
<dbReference type="FunFam" id="3.30.559.10:FF:000012">
    <property type="entry name" value="Non-ribosomal peptide synthetase"/>
    <property type="match status" value="1"/>
</dbReference>
<reference evidence="7 8" key="1">
    <citation type="journal article" date="2015" name="Genome Announc.">
        <title>Draft Genome Sequence of the Terrestrial Cyanobacterium Scytonema millei VB511283, Isolated from Eastern India.</title>
        <authorList>
            <person name="Sen D."/>
            <person name="Chandrababunaidu M.M."/>
            <person name="Singh D."/>
            <person name="Sanghi N."/>
            <person name="Ghorai A."/>
            <person name="Mishra G.P."/>
            <person name="Madduluri M."/>
            <person name="Adhikary S.P."/>
            <person name="Tripathy S."/>
        </authorList>
    </citation>
    <scope>NUCLEOTIDE SEQUENCE [LARGE SCALE GENOMIC DNA]</scope>
    <source>
        <strain evidence="7 8">VB511283</strain>
    </source>
</reference>
<dbReference type="GO" id="GO:0043041">
    <property type="term" value="P:amino acid activation for nonribosomal peptide biosynthetic process"/>
    <property type="evidence" value="ECO:0007669"/>
    <property type="project" value="TreeGrafter"/>
</dbReference>
<sequence length="1705" mass="190328">MTSIEFLAYLRSLDIQLFVEGESLRCNAPEGVLSPQLRAKIVDRKSELIALLHQANAQIDRSPQLVRISRDCSLPLSFAQQRLWFLDRLVPNNPFYNIPFSVRLQGKLDYVALKQAFGAIVDRHEALRTNFVKLDGQPVQIVAEKVNLSLPVVDLRHLPPNERQLTAQQIATEEAQQPFNLATDLLLRVKLLQLDAAEYVLLLNLHHIVADGWSLGVLVRELGLLYTAKSESKPYPLPELPIQYADFAYWQRQWLQGQVLESQLSYWRSHLADLPILNLPTDRTRPAVQTYHGATQSLKLPKTLTQSLEALSQQASVTLFMTLLAAFQTLLHRYTGQEDIAVGSPIANRKHSQIEPLIGFFVNSLVLRVDLSNNPTFRELLERVRQVTLGAYAHQDLPFEKLVEELHPERDLSRNPLFQVVFALQNAPMQPLELPGLTLNPLKFDVTTTRFDLELHLWECDRGLNSLWEGSVDGLSGFVAYNTDLFDASTIARMLAHFQILLEGIVTNPDTRIANLPLLSAAEYHQLLVEWNQTSCDYPERCIHQLFQAQAAQSPDAVAVVFADEQLTYQQLDRRANQLAHYLQQLGVTSESLVGICSDRSLEMVVGILGIWKAGGAYIPLDPNYPSDRLKFMLDDTQVAIVLTQSSLAPLLKGGWGDRTEPGNEEPELAPLLKGGWGDRLICLDTDWETIATHSDETPNISVTTNNLAYVIYTSGSTGKPKGVLVEHRGLCNVVQAQIQIFKLQPKNRILQFSSLSFDASVFEMLLAFGVGASLYIPPKTAHLPGAELIQFLQDKAIDTTILPPAVLAVLPAAELPTLQTVISGGEAVKREIVQQWAVGRRFFNAYGPTEATIWATVAQLGATDNNDNKPSIGRPISNTQIYLLDSHLQPVPIGVVGELYISGDGLARGYLNRPQLTDERFVCLGSREDNSIHNSQLIIHNYQQPTPNSRLPTPDSRLYKTGDLARYLPDGNLEFVDRIDNQVKIRGFRIELGEIETLLLQHPTVREAVAIAHENATDKRIVAYIVPQDRDSHRFTTSDRQNFSSPTPDSLVRAHSRAPLPIPPLEQQLQHEQVKQWQNLYDQTYHQPATNSDATFNIVGWNSSYTNRPIPKKQMQQWVSDRTQQILSLQPQRVLEIGCGTGLLLFQIAPHCTGYWGTDFSSASIEYIEQQLATQPLPQVKLLQRMATDFEGLEANSFDAVILNSVVQYFPSVDYLLQVLEQAIHTVAPGGFVFIGDVRSLPLLSAFHAAVQLERADNTVSREHLQQQVQTAIFQETELAIDPAFFHALKQHLERIGHIQIQLTRGRYCNELTQFRYNVILHIESNCSSSHGQLEGSHCPPFQGGLGGSSCPPFQGGLGGSHCPPQEELARSLCPPFQGGLGGSSCPPSQEGLGRSSQLNWTQDNLNLAQVREHLVKTQPAVLKITGIPNARVVGAVKTAQWLEEATQAPKTAGKMREALEQVASSGIEPEDWWDLAAELSYTVDVSWSNADSTGCYDAIFQHQSATKNSALLPFQQQVNPTRPWKTYANDPLQTQFARHLISQLRSDLEQNLPQYMIPSAFVVLEALPLTPNGKVNRRALPAPELIKQWGADDTPRSPIEQKLANIWAELLGLKLVGLHDNFFQLGGHSLLATQLTSRIRDVFGVELPLRSVFESPQVAQLAKAIAHLQSNQPQQTPQIVPLSRDAHRRLRSSLNRDKEEGDR</sequence>
<dbReference type="Pfam" id="PF00550">
    <property type="entry name" value="PP-binding"/>
    <property type="match status" value="1"/>
</dbReference>
<dbReference type="CDD" id="cd02440">
    <property type="entry name" value="AdoMet_MTases"/>
    <property type="match status" value="1"/>
</dbReference>
<dbReference type="NCBIfam" id="TIGR01733">
    <property type="entry name" value="AA-adenyl-dom"/>
    <property type="match status" value="1"/>
</dbReference>
<dbReference type="InterPro" id="IPR029063">
    <property type="entry name" value="SAM-dependent_MTases_sf"/>
</dbReference>
<dbReference type="Pfam" id="PF00501">
    <property type="entry name" value="AMP-binding"/>
    <property type="match status" value="1"/>
</dbReference>
<dbReference type="SMART" id="SM00823">
    <property type="entry name" value="PKS_PP"/>
    <property type="match status" value="1"/>
</dbReference>
<dbReference type="Gene3D" id="1.10.10.1830">
    <property type="entry name" value="Non-ribosomal peptide synthase, adenylation domain"/>
    <property type="match status" value="1"/>
</dbReference>
<dbReference type="GO" id="GO:0003824">
    <property type="term" value="F:catalytic activity"/>
    <property type="evidence" value="ECO:0007669"/>
    <property type="project" value="InterPro"/>
</dbReference>
<protein>
    <submittedName>
        <fullName evidence="7">Non-ribosomal peptide synthetase</fullName>
    </submittedName>
</protein>
<evidence type="ECO:0000259" key="6">
    <source>
        <dbReference type="PROSITE" id="PS50075"/>
    </source>
</evidence>
<evidence type="ECO:0000256" key="1">
    <source>
        <dbReference type="ARBA" id="ARBA00001957"/>
    </source>
</evidence>
<evidence type="ECO:0000313" key="8">
    <source>
        <dbReference type="Proteomes" id="UP000031532"/>
    </source>
</evidence>
<proteinExistence type="predicted"/>
<dbReference type="InterPro" id="IPR009081">
    <property type="entry name" value="PP-bd_ACP"/>
</dbReference>
<name>A0A9X5E5P1_9CYAN</name>
<dbReference type="Gene3D" id="3.40.50.1820">
    <property type="entry name" value="alpha/beta hydrolase"/>
    <property type="match status" value="1"/>
</dbReference>
<gene>
    <name evidence="7" type="ORF">QH73_0008345</name>
</gene>
<dbReference type="Gene3D" id="3.40.50.980">
    <property type="match status" value="2"/>
</dbReference>
<dbReference type="SUPFAM" id="SSF47336">
    <property type="entry name" value="ACP-like"/>
    <property type="match status" value="1"/>
</dbReference>
<dbReference type="Pfam" id="PF18563">
    <property type="entry name" value="TubC_N"/>
    <property type="match status" value="1"/>
</dbReference>
<dbReference type="PANTHER" id="PTHR45527">
    <property type="entry name" value="NONRIBOSOMAL PEPTIDE SYNTHETASE"/>
    <property type="match status" value="1"/>
</dbReference>
<dbReference type="InterPro" id="IPR041464">
    <property type="entry name" value="TubC_N"/>
</dbReference>